<dbReference type="PROSITE" id="PS00166">
    <property type="entry name" value="ENOYL_COA_HYDRATASE"/>
    <property type="match status" value="1"/>
</dbReference>
<evidence type="ECO:0000256" key="9">
    <source>
        <dbReference type="ARBA" id="ARBA00023268"/>
    </source>
</evidence>
<dbReference type="InterPro" id="IPR008927">
    <property type="entry name" value="6-PGluconate_DH-like_C_sf"/>
</dbReference>
<name>A0A5R9DVW2_9LACT</name>
<keyword evidence="6" id="KW-0520">NAD</keyword>
<evidence type="ECO:0000259" key="13">
    <source>
        <dbReference type="Pfam" id="PF16113"/>
    </source>
</evidence>
<comment type="caution">
    <text evidence="14">The sequence shown here is derived from an EMBL/GenBank/DDBJ whole genome shotgun (WGS) entry which is preliminary data.</text>
</comment>
<dbReference type="Gene3D" id="3.40.50.720">
    <property type="entry name" value="NAD(P)-binding Rossmann-like Domain"/>
    <property type="match status" value="1"/>
</dbReference>
<evidence type="ECO:0000259" key="12">
    <source>
        <dbReference type="Pfam" id="PF02737"/>
    </source>
</evidence>
<dbReference type="Proteomes" id="UP000306420">
    <property type="component" value="Unassembled WGS sequence"/>
</dbReference>
<evidence type="ECO:0000256" key="4">
    <source>
        <dbReference type="ARBA" id="ARBA00012076"/>
    </source>
</evidence>
<dbReference type="Pfam" id="PF02737">
    <property type="entry name" value="3HCDH_N"/>
    <property type="match status" value="1"/>
</dbReference>
<dbReference type="GO" id="GO:0004300">
    <property type="term" value="F:enoyl-CoA hydratase activity"/>
    <property type="evidence" value="ECO:0007669"/>
    <property type="project" value="UniProtKB-EC"/>
</dbReference>
<dbReference type="Gene3D" id="1.10.1040.50">
    <property type="match status" value="1"/>
</dbReference>
<dbReference type="PANTHER" id="PTHR23309">
    <property type="entry name" value="3-HYDROXYACYL-COA DEHYROGENASE"/>
    <property type="match status" value="1"/>
</dbReference>
<evidence type="ECO:0000256" key="3">
    <source>
        <dbReference type="ARBA" id="ARBA00009463"/>
    </source>
</evidence>
<comment type="pathway">
    <text evidence="1">Lipid metabolism; butanoate metabolism.</text>
</comment>
<dbReference type="CDD" id="cd06558">
    <property type="entry name" value="crotonase-like"/>
    <property type="match status" value="1"/>
</dbReference>
<dbReference type="InterPro" id="IPR006176">
    <property type="entry name" value="3-OHacyl-CoA_DH_NAD-bd"/>
</dbReference>
<gene>
    <name evidence="14" type="ORF">FEZ33_06590</name>
</gene>
<protein>
    <recommendedName>
        <fullName evidence="4">enoyl-CoA hydratase</fullName>
        <ecNumber evidence="4">4.2.1.17</ecNumber>
    </recommendedName>
</protein>
<dbReference type="InterPro" id="IPR029045">
    <property type="entry name" value="ClpP/crotonase-like_dom_sf"/>
</dbReference>
<dbReference type="OrthoDB" id="9771883at2"/>
<organism evidence="14 15">
    <name type="scientific">Ruoffia tabacinasalis</name>
    <dbReference type="NCBI Taxonomy" id="87458"/>
    <lineage>
        <taxon>Bacteria</taxon>
        <taxon>Bacillati</taxon>
        <taxon>Bacillota</taxon>
        <taxon>Bacilli</taxon>
        <taxon>Lactobacillales</taxon>
        <taxon>Aerococcaceae</taxon>
        <taxon>Ruoffia</taxon>
    </lineage>
</organism>
<keyword evidence="7" id="KW-0413">Isomerase</keyword>
<comment type="similarity">
    <text evidence="2">In the N-terminal section; belongs to the enoyl-CoA hydratase/isomerase family.</text>
</comment>
<dbReference type="EC" id="4.2.1.17" evidence="4"/>
<evidence type="ECO:0000256" key="5">
    <source>
        <dbReference type="ARBA" id="ARBA00023002"/>
    </source>
</evidence>
<dbReference type="GO" id="GO:0016853">
    <property type="term" value="F:isomerase activity"/>
    <property type="evidence" value="ECO:0007669"/>
    <property type="project" value="UniProtKB-KW"/>
</dbReference>
<evidence type="ECO:0000256" key="2">
    <source>
        <dbReference type="ARBA" id="ARBA00008750"/>
    </source>
</evidence>
<feature type="domain" description="3-hydroxyacyl-CoA dehydrogenase NAD binding" evidence="12">
    <location>
        <begin position="7"/>
        <end position="184"/>
    </location>
</feature>
<dbReference type="PANTHER" id="PTHR23309:SF49">
    <property type="entry name" value="PEROXISOMAL BIFUNCTIONAL ENZYME"/>
    <property type="match status" value="1"/>
</dbReference>
<accession>A0A5R9DVW2</accession>
<comment type="catalytic activity">
    <reaction evidence="10">
        <text>a (3S)-3-hydroxyacyl-CoA + NAD(+) = a 3-oxoacyl-CoA + NADH + H(+)</text>
        <dbReference type="Rhea" id="RHEA:22432"/>
        <dbReference type="ChEBI" id="CHEBI:15378"/>
        <dbReference type="ChEBI" id="CHEBI:57318"/>
        <dbReference type="ChEBI" id="CHEBI:57540"/>
        <dbReference type="ChEBI" id="CHEBI:57945"/>
        <dbReference type="ChEBI" id="CHEBI:90726"/>
        <dbReference type="EC" id="1.1.1.35"/>
    </reaction>
</comment>
<dbReference type="FunFam" id="3.40.50.720:FF:000009">
    <property type="entry name" value="Fatty oxidation complex, alpha subunit"/>
    <property type="match status" value="1"/>
</dbReference>
<dbReference type="SUPFAM" id="SSF51735">
    <property type="entry name" value="NAD(P)-binding Rossmann-fold domains"/>
    <property type="match status" value="1"/>
</dbReference>
<dbReference type="SUPFAM" id="SSF48179">
    <property type="entry name" value="6-phosphogluconate dehydrogenase C-terminal domain-like"/>
    <property type="match status" value="2"/>
</dbReference>
<dbReference type="InterPro" id="IPR045004">
    <property type="entry name" value="ECH_dom"/>
</dbReference>
<evidence type="ECO:0000256" key="1">
    <source>
        <dbReference type="ARBA" id="ARBA00005086"/>
    </source>
</evidence>
<dbReference type="GO" id="GO:0070403">
    <property type="term" value="F:NAD+ binding"/>
    <property type="evidence" value="ECO:0007669"/>
    <property type="project" value="InterPro"/>
</dbReference>
<dbReference type="Pfam" id="PF00725">
    <property type="entry name" value="3HCDH"/>
    <property type="match status" value="2"/>
</dbReference>
<dbReference type="Pfam" id="PF16113">
    <property type="entry name" value="ECH_2"/>
    <property type="match status" value="1"/>
</dbReference>
<keyword evidence="8" id="KW-0456">Lyase</keyword>
<evidence type="ECO:0000313" key="15">
    <source>
        <dbReference type="Proteomes" id="UP000306420"/>
    </source>
</evidence>
<reference evidence="14 15" key="1">
    <citation type="submission" date="2019-05" db="EMBL/GenBank/DDBJ databases">
        <title>The metagenome of a microbial culture collection derived from dairy environment covers the genomic content of the human microbiome.</title>
        <authorList>
            <person name="Roder T."/>
            <person name="Wuthrich D."/>
            <person name="Sattari Z."/>
            <person name="Von Ah U."/>
            <person name="Bar C."/>
            <person name="Ronchi F."/>
            <person name="Macpherson A.J."/>
            <person name="Ganal-Vonarburg S.C."/>
            <person name="Bruggmann R."/>
            <person name="Vergeres G."/>
        </authorList>
    </citation>
    <scope>NUCLEOTIDE SEQUENCE [LARGE SCALE GENOMIC DNA]</scope>
    <source>
        <strain evidence="14 15">FAM 24227</strain>
    </source>
</reference>
<evidence type="ECO:0000256" key="10">
    <source>
        <dbReference type="ARBA" id="ARBA00049556"/>
    </source>
</evidence>
<keyword evidence="5" id="KW-0560">Oxidoreductase</keyword>
<keyword evidence="9" id="KW-0511">Multifunctional enzyme</keyword>
<sequence length="682" mass="74639">MTEKFTAAIIGAGTMGSGIAQKIAQEGIPVTLVDVTQEQVENGLQKIKDMLHEGIERGVFNEAYVEKTLNLITLTTDYKDLKDVDFVVEAVFEDMDVKTAVLKQLDEVCKPEAILSSNTSSFYVRDLAKITNRPDRFIGMHYFFHPAKNRLLEIISHDGTSEETVAIANKFADLHNKTSIIVKDSPGFAVNRFFVPWLTESVRLYEEGVANKATIDKAAEKTFKISMGPFTLMNASGIPIAYHSANTLAAEISEFYAPPKTLADQVEANEFWDVEDGEVDESKFDIIAERLLATSIGAATALVDEGIASIEDTDRGAVVGLRWKTGPFQLANKYGVKYIYDIVKKLSDSRPGFPVAGILSKQAELDEPFDFNFIDYKVADGIATITINRPEAMNALNPTVVGQLEDTFNKAEADDTVKAIVFRGAGKAFVAGADLKFFLDGAVNDKVEDIVEFTAKGHKLFRRMETSDKLTITILDGLSLGGGSELALSTQAIIATDKGSFGFPESGLGIYPGYGGMLRFNKHLGKELTKYYVLTGRGITAQQAHKLGIVSSLVKPAEINQAISDLVEAGQFDKYADREIPTDYQEILTAFSDENIEKTLAGEAADGVSEEFAQKTAKTIGYKGPNSVKEIKHIIDEQTKLSIDDGIDYELSRLSDIFKSEEALVGLKATIAGKRADFSQFK</sequence>
<dbReference type="EMBL" id="VBSP01000019">
    <property type="protein sequence ID" value="TLQ41206.1"/>
    <property type="molecule type" value="Genomic_DNA"/>
</dbReference>
<proteinExistence type="inferred from homology"/>
<dbReference type="AlphaFoldDB" id="A0A5R9DVW2"/>
<dbReference type="GO" id="GO:0003857">
    <property type="term" value="F:(3S)-3-hydroxyacyl-CoA dehydrogenase (NAD+) activity"/>
    <property type="evidence" value="ECO:0007669"/>
    <property type="project" value="UniProtKB-EC"/>
</dbReference>
<dbReference type="Gene3D" id="3.90.226.10">
    <property type="entry name" value="2-enoyl-CoA Hydratase, Chain A, domain 1"/>
    <property type="match status" value="1"/>
</dbReference>
<dbReference type="RefSeq" id="WP_138404609.1">
    <property type="nucleotide sequence ID" value="NZ_VBSP01000019.1"/>
</dbReference>
<feature type="domain" description="Enoyl-CoA hydratase/isomerase" evidence="13">
    <location>
        <begin position="383"/>
        <end position="675"/>
    </location>
</feature>
<dbReference type="InterPro" id="IPR006108">
    <property type="entry name" value="3HC_DH_C"/>
</dbReference>
<evidence type="ECO:0000313" key="14">
    <source>
        <dbReference type="EMBL" id="TLQ41206.1"/>
    </source>
</evidence>
<evidence type="ECO:0000256" key="8">
    <source>
        <dbReference type="ARBA" id="ARBA00023239"/>
    </source>
</evidence>
<evidence type="ECO:0000256" key="6">
    <source>
        <dbReference type="ARBA" id="ARBA00023027"/>
    </source>
</evidence>
<dbReference type="GO" id="GO:0006635">
    <property type="term" value="P:fatty acid beta-oxidation"/>
    <property type="evidence" value="ECO:0007669"/>
    <property type="project" value="TreeGrafter"/>
</dbReference>
<feature type="domain" description="3-hydroxyacyl-CoA dehydrogenase C-terminal" evidence="11">
    <location>
        <begin position="187"/>
        <end position="271"/>
    </location>
</feature>
<dbReference type="InterPro" id="IPR018376">
    <property type="entry name" value="Enoyl-CoA_hyd/isom_CS"/>
</dbReference>
<dbReference type="SUPFAM" id="SSF52096">
    <property type="entry name" value="ClpP/crotonase"/>
    <property type="match status" value="1"/>
</dbReference>
<feature type="domain" description="3-hydroxyacyl-CoA dehydrogenase C-terminal" evidence="11">
    <location>
        <begin position="287"/>
        <end position="349"/>
    </location>
</feature>
<evidence type="ECO:0000256" key="7">
    <source>
        <dbReference type="ARBA" id="ARBA00023235"/>
    </source>
</evidence>
<evidence type="ECO:0000259" key="11">
    <source>
        <dbReference type="Pfam" id="PF00725"/>
    </source>
</evidence>
<comment type="similarity">
    <text evidence="3">Belongs to the 3-hydroxyacyl-CoA dehydrogenase family.</text>
</comment>
<dbReference type="InterPro" id="IPR036291">
    <property type="entry name" value="NAD(P)-bd_dom_sf"/>
</dbReference>